<protein>
    <recommendedName>
        <fullName evidence="2">Nucleoside transporter/FeoB GTPase Gate domain-containing protein</fullName>
    </recommendedName>
</protein>
<feature type="transmembrane region" description="Helical" evidence="1">
    <location>
        <begin position="74"/>
        <end position="96"/>
    </location>
</feature>
<accession>X1C167</accession>
<feature type="domain" description="Nucleoside transporter/FeoB GTPase Gate" evidence="2">
    <location>
        <begin position="38"/>
        <end position="133"/>
    </location>
</feature>
<proteinExistence type="predicted"/>
<evidence type="ECO:0000259" key="2">
    <source>
        <dbReference type="Pfam" id="PF07670"/>
    </source>
</evidence>
<dbReference type="PANTHER" id="PTHR43185">
    <property type="entry name" value="FERROUS IRON TRANSPORT PROTEIN B"/>
    <property type="match status" value="1"/>
</dbReference>
<sequence length="153" mass="16122">MDLIDGGFGWLGEQAAAVGGWGGSLLSEGIIGGVGSVLIFVPPIFLLFVAISVLEDCGYLARAAFVMDRAMHRIGLHGRSFIPLMLGFGCTIPAVMACRTIENPKDRLTTMLVSPFISCGARLPIYVLLAGAFFTAYAGLVVFAMYMIGIGVA</sequence>
<dbReference type="InterPro" id="IPR011642">
    <property type="entry name" value="Gate_dom"/>
</dbReference>
<comment type="caution">
    <text evidence="3">The sequence shown here is derived from an EMBL/GenBank/DDBJ whole genome shotgun (WGS) entry which is preliminary data.</text>
</comment>
<organism evidence="3">
    <name type="scientific">marine sediment metagenome</name>
    <dbReference type="NCBI Taxonomy" id="412755"/>
    <lineage>
        <taxon>unclassified sequences</taxon>
        <taxon>metagenomes</taxon>
        <taxon>ecological metagenomes</taxon>
    </lineage>
</organism>
<gene>
    <name evidence="3" type="ORF">S01H4_49624</name>
</gene>
<feature type="non-terminal residue" evidence="3">
    <location>
        <position position="153"/>
    </location>
</feature>
<keyword evidence="1" id="KW-1133">Transmembrane helix</keyword>
<dbReference type="EMBL" id="BART01028092">
    <property type="protein sequence ID" value="GAH00992.1"/>
    <property type="molecule type" value="Genomic_DNA"/>
</dbReference>
<reference evidence="3" key="1">
    <citation type="journal article" date="2014" name="Front. Microbiol.">
        <title>High frequency of phylogenetically diverse reductive dehalogenase-homologous genes in deep subseafloor sedimentary metagenomes.</title>
        <authorList>
            <person name="Kawai M."/>
            <person name="Futagami T."/>
            <person name="Toyoda A."/>
            <person name="Takaki Y."/>
            <person name="Nishi S."/>
            <person name="Hori S."/>
            <person name="Arai W."/>
            <person name="Tsubouchi T."/>
            <person name="Morono Y."/>
            <person name="Uchiyama I."/>
            <person name="Ito T."/>
            <person name="Fujiyama A."/>
            <person name="Inagaki F."/>
            <person name="Takami H."/>
        </authorList>
    </citation>
    <scope>NUCLEOTIDE SEQUENCE</scope>
    <source>
        <strain evidence="3">Expedition CK06-06</strain>
    </source>
</reference>
<dbReference type="AlphaFoldDB" id="X1C167"/>
<evidence type="ECO:0000313" key="3">
    <source>
        <dbReference type="EMBL" id="GAH00992.1"/>
    </source>
</evidence>
<dbReference type="Pfam" id="PF07670">
    <property type="entry name" value="Gate"/>
    <property type="match status" value="1"/>
</dbReference>
<evidence type="ECO:0000256" key="1">
    <source>
        <dbReference type="SAM" id="Phobius"/>
    </source>
</evidence>
<feature type="transmembrane region" description="Helical" evidence="1">
    <location>
        <begin position="125"/>
        <end position="148"/>
    </location>
</feature>
<keyword evidence="1" id="KW-0472">Membrane</keyword>
<feature type="transmembrane region" description="Helical" evidence="1">
    <location>
        <begin position="30"/>
        <end position="54"/>
    </location>
</feature>
<dbReference type="GO" id="GO:0015093">
    <property type="term" value="F:ferrous iron transmembrane transporter activity"/>
    <property type="evidence" value="ECO:0007669"/>
    <property type="project" value="TreeGrafter"/>
</dbReference>
<dbReference type="GO" id="GO:0005886">
    <property type="term" value="C:plasma membrane"/>
    <property type="evidence" value="ECO:0007669"/>
    <property type="project" value="TreeGrafter"/>
</dbReference>
<dbReference type="InterPro" id="IPR050860">
    <property type="entry name" value="FeoB_GTPase"/>
</dbReference>
<name>X1C167_9ZZZZ</name>
<keyword evidence="1" id="KW-0812">Transmembrane</keyword>
<dbReference type="PANTHER" id="PTHR43185:SF1">
    <property type="entry name" value="FE(2+) TRANSPORTER FEOB"/>
    <property type="match status" value="1"/>
</dbReference>